<accession>A0A6N2V426</accession>
<dbReference type="AlphaFoldDB" id="A0A6N2V426"/>
<evidence type="ECO:0000313" key="1">
    <source>
        <dbReference type="EMBL" id="VYT23121.1"/>
    </source>
</evidence>
<name>A0A6N2V426_ANAHA</name>
<reference evidence="1" key="1">
    <citation type="submission" date="2019-11" db="EMBL/GenBank/DDBJ databases">
        <authorList>
            <person name="Feng L."/>
        </authorList>
    </citation>
    <scope>NUCLEOTIDE SEQUENCE</scope>
    <source>
        <strain evidence="1">AhadrusLFYP4</strain>
    </source>
</reference>
<organism evidence="1">
    <name type="scientific">Anaerostipes hadrus</name>
    <dbReference type="NCBI Taxonomy" id="649756"/>
    <lineage>
        <taxon>Bacteria</taxon>
        <taxon>Bacillati</taxon>
        <taxon>Bacillota</taxon>
        <taxon>Clostridia</taxon>
        <taxon>Lachnospirales</taxon>
        <taxon>Lachnospiraceae</taxon>
        <taxon>Anaerostipes</taxon>
    </lineage>
</organism>
<protein>
    <submittedName>
        <fullName evidence="1">Uncharacterized protein</fullName>
    </submittedName>
</protein>
<dbReference type="EMBL" id="CACRSX010000044">
    <property type="protein sequence ID" value="VYT23121.1"/>
    <property type="molecule type" value="Genomic_DNA"/>
</dbReference>
<proteinExistence type="predicted"/>
<gene>
    <name evidence="1" type="ORF">AHLFYP4_02169</name>
</gene>
<sequence length="53" mass="6767">MKFEEAIKMVGKQYIQEEIKCREENDITIKLPIRFKIRMWWMFKKEKFKSYYL</sequence>
<dbReference type="RefSeq" id="WP_153811594.1">
    <property type="nucleotide sequence ID" value="NZ_CACRSX010000044.1"/>
</dbReference>